<keyword evidence="2" id="KW-1185">Reference proteome</keyword>
<protein>
    <submittedName>
        <fullName evidence="1">Uncharacterized protein</fullName>
    </submittedName>
</protein>
<evidence type="ECO:0000313" key="2">
    <source>
        <dbReference type="Proteomes" id="UP000317303"/>
    </source>
</evidence>
<reference evidence="1 2" key="1">
    <citation type="submission" date="2019-07" db="EMBL/GenBank/DDBJ databases">
        <title>R&amp;d 2014.</title>
        <authorList>
            <person name="Klenk H.-P."/>
        </authorList>
    </citation>
    <scope>NUCLEOTIDE SEQUENCE [LARGE SCALE GENOMIC DNA]</scope>
    <source>
        <strain evidence="1 2">DSM 43194</strain>
    </source>
</reference>
<dbReference type="AlphaFoldDB" id="A0A660CIJ8"/>
<dbReference type="EMBL" id="VLJV01000001">
    <property type="protein sequence ID" value="TWH21409.1"/>
    <property type="molecule type" value="Genomic_DNA"/>
</dbReference>
<comment type="caution">
    <text evidence="1">The sequence shown here is derived from an EMBL/GenBank/DDBJ whole genome shotgun (WGS) entry which is preliminary data.</text>
</comment>
<gene>
    <name evidence="1" type="ORF">JD82_03273</name>
</gene>
<dbReference type="RefSeq" id="WP_030533756.1">
    <property type="nucleotide sequence ID" value="NZ_JOIJ01000017.1"/>
</dbReference>
<dbReference type="Proteomes" id="UP000317303">
    <property type="component" value="Unassembled WGS sequence"/>
</dbReference>
<dbReference type="OrthoDB" id="4731290at2"/>
<name>A0A660CIJ8_9PSEU</name>
<sequence>MAEFDRTEKFVRIAEALDREFAARGMPLKPGEARNMLRSHLDRISEQLGIQRRSALKYIDEDTAANLARGTFRNVQEAQAHDDTLPPLPLDGPNVGLLISAFAVAARTAAMNKDPDNAADLCDTIMRIGMTLRDEAVPTASGALVQDALRKADLAVRSLRDGAWSLNARHPSPTTNVEIADQLRADLDAIDALSRREPR</sequence>
<organism evidence="1 2">
    <name type="scientific">Prauserella rugosa</name>
    <dbReference type="NCBI Taxonomy" id="43354"/>
    <lineage>
        <taxon>Bacteria</taxon>
        <taxon>Bacillati</taxon>
        <taxon>Actinomycetota</taxon>
        <taxon>Actinomycetes</taxon>
        <taxon>Pseudonocardiales</taxon>
        <taxon>Pseudonocardiaceae</taxon>
        <taxon>Prauserella</taxon>
    </lineage>
</organism>
<evidence type="ECO:0000313" key="1">
    <source>
        <dbReference type="EMBL" id="TWH21409.1"/>
    </source>
</evidence>
<proteinExistence type="predicted"/>
<accession>A0A660CIJ8</accession>